<dbReference type="RefSeq" id="WP_342853786.1">
    <property type="nucleotide sequence ID" value="NZ_JBBMRA010000002.1"/>
</dbReference>
<comment type="catalytic activity">
    <reaction evidence="8">
        <text>L-threonyl-[protein] + ATP = 3-O-(5'-adenylyl)-L-threonyl-[protein] + diphosphate</text>
        <dbReference type="Rhea" id="RHEA:54292"/>
        <dbReference type="Rhea" id="RHEA-COMP:11060"/>
        <dbReference type="Rhea" id="RHEA-COMP:13847"/>
        <dbReference type="ChEBI" id="CHEBI:30013"/>
        <dbReference type="ChEBI" id="CHEBI:30616"/>
        <dbReference type="ChEBI" id="CHEBI:33019"/>
        <dbReference type="ChEBI" id="CHEBI:138113"/>
        <dbReference type="EC" id="2.7.7.108"/>
    </reaction>
</comment>
<evidence type="ECO:0000256" key="6">
    <source>
        <dbReference type="ARBA" id="ARBA00022840"/>
    </source>
</evidence>
<keyword evidence="7 8" id="KW-0460">Magnesium</keyword>
<feature type="binding site" evidence="8">
    <location>
        <position position="263"/>
    </location>
    <ligand>
        <name>Mg(2+)</name>
        <dbReference type="ChEBI" id="CHEBI:18420"/>
    </ligand>
</feature>
<comment type="catalytic activity">
    <reaction evidence="8">
        <text>L-tyrosyl-[protein] + ATP = O-(5'-adenylyl)-L-tyrosyl-[protein] + diphosphate</text>
        <dbReference type="Rhea" id="RHEA:54288"/>
        <dbReference type="Rhea" id="RHEA-COMP:10136"/>
        <dbReference type="Rhea" id="RHEA-COMP:13846"/>
        <dbReference type="ChEBI" id="CHEBI:30616"/>
        <dbReference type="ChEBI" id="CHEBI:33019"/>
        <dbReference type="ChEBI" id="CHEBI:46858"/>
        <dbReference type="ChEBI" id="CHEBI:83624"/>
        <dbReference type="EC" id="2.7.7.108"/>
    </reaction>
</comment>
<keyword evidence="4 8" id="KW-0479">Metal-binding</keyword>
<evidence type="ECO:0000313" key="10">
    <source>
        <dbReference type="Proteomes" id="UP001449225"/>
    </source>
</evidence>
<dbReference type="Proteomes" id="UP001449225">
    <property type="component" value="Unassembled WGS sequence"/>
</dbReference>
<feature type="binding site" evidence="8">
    <location>
        <position position="90"/>
    </location>
    <ligand>
        <name>ATP</name>
        <dbReference type="ChEBI" id="CHEBI:30616"/>
    </ligand>
</feature>
<reference evidence="9 10" key="1">
    <citation type="submission" date="2024-03" db="EMBL/GenBank/DDBJ databases">
        <title>Community enrichment and isolation of bacterial strains for fucoidan degradation.</title>
        <authorList>
            <person name="Sichert A."/>
        </authorList>
    </citation>
    <scope>NUCLEOTIDE SEQUENCE [LARGE SCALE GENOMIC DNA]</scope>
    <source>
        <strain evidence="9 10">AS76</strain>
    </source>
</reference>
<dbReference type="Pfam" id="PF02696">
    <property type="entry name" value="SelO"/>
    <property type="match status" value="1"/>
</dbReference>
<evidence type="ECO:0000256" key="8">
    <source>
        <dbReference type="HAMAP-Rule" id="MF_00692"/>
    </source>
</evidence>
<dbReference type="NCBIfam" id="NF000658">
    <property type="entry name" value="PRK00029.1"/>
    <property type="match status" value="1"/>
</dbReference>
<keyword evidence="8" id="KW-0464">Manganese</keyword>
<keyword evidence="5 8" id="KW-0547">Nucleotide-binding</keyword>
<organism evidence="9 10">
    <name type="scientific">Neptuniibacter pectenicola</name>
    <dbReference type="NCBI Taxonomy" id="1806669"/>
    <lineage>
        <taxon>Bacteria</taxon>
        <taxon>Pseudomonadati</taxon>
        <taxon>Pseudomonadota</taxon>
        <taxon>Gammaproteobacteria</taxon>
        <taxon>Oceanospirillales</taxon>
        <taxon>Oceanospirillaceae</taxon>
        <taxon>Neptuniibacter</taxon>
    </lineage>
</organism>
<feature type="binding site" evidence="8">
    <location>
        <position position="92"/>
    </location>
    <ligand>
        <name>ATP</name>
        <dbReference type="ChEBI" id="CHEBI:30616"/>
    </ligand>
</feature>
<dbReference type="EMBL" id="JBBMRA010000002">
    <property type="protein sequence ID" value="MEM5535530.1"/>
    <property type="molecule type" value="Genomic_DNA"/>
</dbReference>
<comment type="catalytic activity">
    <reaction evidence="8">
        <text>L-tyrosyl-[protein] + UTP = O-(5'-uridylyl)-L-tyrosyl-[protein] + diphosphate</text>
        <dbReference type="Rhea" id="RHEA:83887"/>
        <dbReference type="Rhea" id="RHEA-COMP:10136"/>
        <dbReference type="Rhea" id="RHEA-COMP:20238"/>
        <dbReference type="ChEBI" id="CHEBI:33019"/>
        <dbReference type="ChEBI" id="CHEBI:46398"/>
        <dbReference type="ChEBI" id="CHEBI:46858"/>
        <dbReference type="ChEBI" id="CHEBI:90602"/>
    </reaction>
</comment>
<comment type="catalytic activity">
    <reaction evidence="8">
        <text>L-seryl-[protein] + ATP = 3-O-(5'-adenylyl)-L-seryl-[protein] + diphosphate</text>
        <dbReference type="Rhea" id="RHEA:58120"/>
        <dbReference type="Rhea" id="RHEA-COMP:9863"/>
        <dbReference type="Rhea" id="RHEA-COMP:15073"/>
        <dbReference type="ChEBI" id="CHEBI:29999"/>
        <dbReference type="ChEBI" id="CHEBI:30616"/>
        <dbReference type="ChEBI" id="CHEBI:33019"/>
        <dbReference type="ChEBI" id="CHEBI:142516"/>
        <dbReference type="EC" id="2.7.7.108"/>
    </reaction>
</comment>
<dbReference type="PANTHER" id="PTHR32057">
    <property type="entry name" value="PROTEIN ADENYLYLTRANSFERASE SELO, MITOCHONDRIAL"/>
    <property type="match status" value="1"/>
</dbReference>
<protein>
    <recommendedName>
        <fullName evidence="8">Protein nucleotidyltransferase YdiU</fullName>
        <ecNumber evidence="8">2.7.7.-</ecNumber>
    </recommendedName>
    <alternativeName>
        <fullName evidence="8">Protein adenylyltransferase YdiU</fullName>
        <ecNumber evidence="8">2.7.7.108</ecNumber>
    </alternativeName>
    <alternativeName>
        <fullName evidence="8">Protein uridylyltransferase YdiU</fullName>
        <ecNumber evidence="8">2.7.7.-</ecNumber>
    </alternativeName>
</protein>
<feature type="binding site" evidence="8">
    <location>
        <position position="113"/>
    </location>
    <ligand>
        <name>ATP</name>
        <dbReference type="ChEBI" id="CHEBI:30616"/>
    </ligand>
</feature>
<sequence length="488" mass="54797">MATLKTLNFDNSYLSLPENFYQRLHPTPLKNPFLIGFNPDVARLLDIDPCAVDPSIIARYLGGEALLPGSEPLAMKYTGHQFGVYNPELGDGRGLLLGEVVNKKGERWDLHLKGAGKTAFSRFGDGRAVLRSSIREYLISEAMHGLGIPTTRALALVGSEELAMRDGMMEPCATVLRVTPCHIRFGHFEHLYYTRQHDALKVLADYCLERYFPECLAAEKPYLAMYSEVVKRSAALVAKWQAYGFVHAVLNTDNMSLIGETFDYGPYTFMDSYKPDLVANGNDHQGRYAFANQPSIIQWNLSCLGQALLPLIERDDVVAVLDHYAEQYKQAELAEFRKRLGLQLQNEGDEELVMSLLKLFALYSVDMNRFFRCLSDFDGSDEAVAALMTLTQVPSGLSEWLLAYEQRLELEVASFPIRRAQMRAVNPEYILRNYMAEEAIRAATAGDFTLVHDLLMLLRTPMDESSEFSRYSTAPPTWAGGISLTCSS</sequence>
<evidence type="ECO:0000256" key="2">
    <source>
        <dbReference type="ARBA" id="ARBA00022679"/>
    </source>
</evidence>
<feature type="binding site" evidence="8">
    <location>
        <position position="93"/>
    </location>
    <ligand>
        <name>ATP</name>
        <dbReference type="ChEBI" id="CHEBI:30616"/>
    </ligand>
</feature>
<dbReference type="PANTHER" id="PTHR32057:SF14">
    <property type="entry name" value="PROTEIN ADENYLYLTRANSFERASE SELO, MITOCHONDRIAL"/>
    <property type="match status" value="1"/>
</dbReference>
<proteinExistence type="inferred from homology"/>
<dbReference type="EC" id="2.7.7.108" evidence="8"/>
<feature type="binding site" evidence="8">
    <location>
        <position position="184"/>
    </location>
    <ligand>
        <name>ATP</name>
        <dbReference type="ChEBI" id="CHEBI:30616"/>
    </ligand>
</feature>
<evidence type="ECO:0000256" key="3">
    <source>
        <dbReference type="ARBA" id="ARBA00022695"/>
    </source>
</evidence>
<feature type="binding site" evidence="8">
    <location>
        <position position="254"/>
    </location>
    <ligand>
        <name>Mg(2+)</name>
        <dbReference type="ChEBI" id="CHEBI:18420"/>
    </ligand>
</feature>
<keyword evidence="6 8" id="KW-0067">ATP-binding</keyword>
<evidence type="ECO:0000256" key="4">
    <source>
        <dbReference type="ARBA" id="ARBA00022723"/>
    </source>
</evidence>
<comment type="catalytic activity">
    <reaction evidence="8">
        <text>L-seryl-[protein] + UTP = O-(5'-uridylyl)-L-seryl-[protein] + diphosphate</text>
        <dbReference type="Rhea" id="RHEA:64604"/>
        <dbReference type="Rhea" id="RHEA-COMP:9863"/>
        <dbReference type="Rhea" id="RHEA-COMP:16635"/>
        <dbReference type="ChEBI" id="CHEBI:29999"/>
        <dbReference type="ChEBI" id="CHEBI:33019"/>
        <dbReference type="ChEBI" id="CHEBI:46398"/>
        <dbReference type="ChEBI" id="CHEBI:156051"/>
    </reaction>
</comment>
<feature type="active site" description="Proton acceptor" evidence="8">
    <location>
        <position position="253"/>
    </location>
</feature>
<keyword evidence="2 8" id="KW-0808">Transferase</keyword>
<dbReference type="InterPro" id="IPR003846">
    <property type="entry name" value="SelO"/>
</dbReference>
<comment type="similarity">
    <text evidence="1 8">Belongs to the SELO family.</text>
</comment>
<comment type="caution">
    <text evidence="9">The sequence shown here is derived from an EMBL/GenBank/DDBJ whole genome shotgun (WGS) entry which is preliminary data.</text>
</comment>
<dbReference type="HAMAP" id="MF_00692">
    <property type="entry name" value="SelO"/>
    <property type="match status" value="1"/>
</dbReference>
<gene>
    <name evidence="8" type="primary">ydiU</name>
    <name evidence="8" type="synonym">selO</name>
    <name evidence="9" type="ORF">WNY58_03890</name>
</gene>
<comment type="function">
    <text evidence="8">Nucleotidyltransferase involved in the post-translational modification of proteins. It can catalyze the addition of adenosine monophosphate (AMP) or uridine monophosphate (UMP) to a protein, resulting in modifications known as AMPylation and UMPylation.</text>
</comment>
<evidence type="ECO:0000313" key="9">
    <source>
        <dbReference type="EMBL" id="MEM5535530.1"/>
    </source>
</evidence>
<dbReference type="EC" id="2.7.7.-" evidence="8"/>
<evidence type="ECO:0000256" key="5">
    <source>
        <dbReference type="ARBA" id="ARBA00022741"/>
    </source>
</evidence>
<comment type="cofactor">
    <cofactor evidence="8">
        <name>Mg(2+)</name>
        <dbReference type="ChEBI" id="CHEBI:18420"/>
    </cofactor>
    <cofactor evidence="8">
        <name>Mn(2+)</name>
        <dbReference type="ChEBI" id="CHEBI:29035"/>
    </cofactor>
</comment>
<evidence type="ECO:0000256" key="1">
    <source>
        <dbReference type="ARBA" id="ARBA00009747"/>
    </source>
</evidence>
<keyword evidence="10" id="KW-1185">Reference proteome</keyword>
<feature type="binding site" evidence="8">
    <location>
        <position position="177"/>
    </location>
    <ligand>
        <name>ATP</name>
        <dbReference type="ChEBI" id="CHEBI:30616"/>
    </ligand>
</feature>
<feature type="binding site" evidence="8">
    <location>
        <position position="125"/>
    </location>
    <ligand>
        <name>ATP</name>
        <dbReference type="ChEBI" id="CHEBI:30616"/>
    </ligand>
</feature>
<feature type="binding site" evidence="8">
    <location>
        <position position="126"/>
    </location>
    <ligand>
        <name>ATP</name>
        <dbReference type="ChEBI" id="CHEBI:30616"/>
    </ligand>
</feature>
<evidence type="ECO:0000256" key="7">
    <source>
        <dbReference type="ARBA" id="ARBA00022842"/>
    </source>
</evidence>
<comment type="catalytic activity">
    <reaction evidence="8">
        <text>L-histidyl-[protein] + UTP = N(tele)-(5'-uridylyl)-L-histidyl-[protein] + diphosphate</text>
        <dbReference type="Rhea" id="RHEA:83891"/>
        <dbReference type="Rhea" id="RHEA-COMP:9745"/>
        <dbReference type="Rhea" id="RHEA-COMP:20239"/>
        <dbReference type="ChEBI" id="CHEBI:29979"/>
        <dbReference type="ChEBI" id="CHEBI:33019"/>
        <dbReference type="ChEBI" id="CHEBI:46398"/>
        <dbReference type="ChEBI" id="CHEBI:233474"/>
    </reaction>
</comment>
<keyword evidence="3 8" id="KW-0548">Nucleotidyltransferase</keyword>
<accession>A0ABU9TP80</accession>
<name>A0ABU9TP80_9GAMM</name>
<feature type="binding site" evidence="8">
    <location>
        <position position="263"/>
    </location>
    <ligand>
        <name>ATP</name>
        <dbReference type="ChEBI" id="CHEBI:30616"/>
    </ligand>
</feature>